<comment type="caution">
    <text evidence="1">The sequence shown here is derived from an EMBL/GenBank/DDBJ whole genome shotgun (WGS) entry which is preliminary data.</text>
</comment>
<dbReference type="Proteomes" id="UP001597286">
    <property type="component" value="Unassembled WGS sequence"/>
</dbReference>
<gene>
    <name evidence="1" type="ORF">ACFSJG_06060</name>
</gene>
<keyword evidence="2" id="KW-1185">Reference proteome</keyword>
<name>A0ABW4P038_9NOCA</name>
<dbReference type="RefSeq" id="WP_378484315.1">
    <property type="nucleotide sequence ID" value="NZ_JBHUFB010000008.1"/>
</dbReference>
<organism evidence="1 2">
    <name type="scientific">Rhodococcus gannanensis</name>
    <dbReference type="NCBI Taxonomy" id="1960308"/>
    <lineage>
        <taxon>Bacteria</taxon>
        <taxon>Bacillati</taxon>
        <taxon>Actinomycetota</taxon>
        <taxon>Actinomycetes</taxon>
        <taxon>Mycobacteriales</taxon>
        <taxon>Nocardiaceae</taxon>
        <taxon>Rhodococcus</taxon>
    </lineage>
</organism>
<reference evidence="2" key="1">
    <citation type="journal article" date="2019" name="Int. J. Syst. Evol. Microbiol.">
        <title>The Global Catalogue of Microorganisms (GCM) 10K type strain sequencing project: providing services to taxonomists for standard genome sequencing and annotation.</title>
        <authorList>
            <consortium name="The Broad Institute Genomics Platform"/>
            <consortium name="The Broad Institute Genome Sequencing Center for Infectious Disease"/>
            <person name="Wu L."/>
            <person name="Ma J."/>
        </authorList>
    </citation>
    <scope>NUCLEOTIDE SEQUENCE [LARGE SCALE GENOMIC DNA]</scope>
    <source>
        <strain evidence="2">DT72</strain>
    </source>
</reference>
<evidence type="ECO:0000313" key="2">
    <source>
        <dbReference type="Proteomes" id="UP001597286"/>
    </source>
</evidence>
<proteinExistence type="predicted"/>
<sequence length="89" mass="9871">MAEHAGPLIEFRRGSRDAVTTIFRRRLRHSAERGHHVPGLVEFAARLEVAGGDRVWMAYLSSGDNTVSIWFDDAEEVLGCLVHGPLATE</sequence>
<accession>A0ABW4P038</accession>
<dbReference type="EMBL" id="JBHUFB010000008">
    <property type="protein sequence ID" value="MFD1811772.1"/>
    <property type="molecule type" value="Genomic_DNA"/>
</dbReference>
<evidence type="ECO:0000313" key="1">
    <source>
        <dbReference type="EMBL" id="MFD1811772.1"/>
    </source>
</evidence>
<protein>
    <submittedName>
        <fullName evidence="1">Uncharacterized protein</fullName>
    </submittedName>
</protein>